<dbReference type="Pfam" id="PF02737">
    <property type="entry name" value="3HCDH_N"/>
    <property type="match status" value="1"/>
</dbReference>
<feature type="domain" description="3-hydroxyacyl-CoA dehydrogenase NAD binding" evidence="6">
    <location>
        <begin position="4"/>
        <end position="179"/>
    </location>
</feature>
<feature type="binding site" evidence="4">
    <location>
        <position position="139"/>
    </location>
    <ligand>
        <name>NAD(+)</name>
        <dbReference type="ChEBI" id="CHEBI:57540"/>
    </ligand>
</feature>
<dbReference type="InterPro" id="IPR013328">
    <property type="entry name" value="6PGD_dom2"/>
</dbReference>
<name>A0A1N5U9Q8_9ARCH</name>
<keyword evidence="9" id="KW-1185">Reference proteome</keyword>
<evidence type="ECO:0000259" key="6">
    <source>
        <dbReference type="Pfam" id="PF02737"/>
    </source>
</evidence>
<dbReference type="Proteomes" id="UP000187822">
    <property type="component" value="Chromosome I"/>
</dbReference>
<dbReference type="Gene3D" id="1.10.1040.10">
    <property type="entry name" value="N-(1-d-carboxylethyl)-l-norvaline Dehydrogenase, domain 2"/>
    <property type="match status" value="1"/>
</dbReference>
<keyword evidence="2" id="KW-0560">Oxidoreductase</keyword>
<dbReference type="GO" id="GO:0016616">
    <property type="term" value="F:oxidoreductase activity, acting on the CH-OH group of donors, NAD or NADP as acceptor"/>
    <property type="evidence" value="ECO:0007669"/>
    <property type="project" value="InterPro"/>
</dbReference>
<gene>
    <name evidence="8" type="ORF">CPM_0853</name>
    <name evidence="7" type="ORF">CSP5_0856</name>
</gene>
<dbReference type="SUPFAM" id="SSF51735">
    <property type="entry name" value="NAD(P)-binding Rossmann-fold domains"/>
    <property type="match status" value="1"/>
</dbReference>
<dbReference type="InterPro" id="IPR036291">
    <property type="entry name" value="NAD(P)-bd_dom_sf"/>
</dbReference>
<dbReference type="PIRSF" id="PIRSF000105">
    <property type="entry name" value="HCDH"/>
    <property type="match status" value="1"/>
</dbReference>
<dbReference type="PANTHER" id="PTHR48075:SF5">
    <property type="entry name" value="3-HYDROXYBUTYRYL-COA DEHYDROGENASE"/>
    <property type="match status" value="1"/>
</dbReference>
<dbReference type="GO" id="GO:0070403">
    <property type="term" value="F:NAD+ binding"/>
    <property type="evidence" value="ECO:0007669"/>
    <property type="project" value="InterPro"/>
</dbReference>
<feature type="binding site" evidence="4">
    <location>
        <position position="30"/>
    </location>
    <ligand>
        <name>NAD(+)</name>
        <dbReference type="ChEBI" id="CHEBI:57540"/>
    </ligand>
</feature>
<feature type="binding site" evidence="4">
    <location>
        <position position="270"/>
    </location>
    <ligand>
        <name>NAD(+)</name>
        <dbReference type="ChEBI" id="CHEBI:57540"/>
    </ligand>
</feature>
<evidence type="ECO:0000313" key="7">
    <source>
        <dbReference type="EMBL" id="SIM57320.1"/>
    </source>
</evidence>
<dbReference type="OrthoDB" id="51300at2157"/>
<feature type="binding site" evidence="4">
    <location>
        <begin position="7"/>
        <end position="12"/>
    </location>
    <ligand>
        <name>NAD(+)</name>
        <dbReference type="ChEBI" id="CHEBI:57540"/>
    </ligand>
</feature>
<evidence type="ECO:0000259" key="5">
    <source>
        <dbReference type="Pfam" id="PF00725"/>
    </source>
</evidence>
<dbReference type="AlphaFoldDB" id="A0A1N5U9Q8"/>
<sequence>MKFSVVGSGTMGRGIGQIFAQSGYNVVQVDVSKQALDNARVAIIDSLNKLERKGSLKDTPDRIISRMEFTDNMDSISESDMVIEAVFERLDIKTETLKRIGATVGKNTIIGSNTSSISINLLSAYVDNPERFMGIHFFNPVPVMKLVELVSGEKTSSDLMKKVYELLVTIGKDPVTVRDFPGFVSNRVLMPLIREAILAFEESVASASDIDKTFRLGMNHPMGPLELADFIGLDVCQDIMEVLYTNYGDPRFKPPITLRNLVNSKKLGRKTGEGFYKYEVKK</sequence>
<feature type="binding site" evidence="4">
    <location>
        <position position="93"/>
    </location>
    <ligand>
        <name>NAD(+)</name>
        <dbReference type="ChEBI" id="CHEBI:57540"/>
    </ligand>
</feature>
<accession>A0A1N5U9Q8</accession>
<dbReference type="PANTHER" id="PTHR48075">
    <property type="entry name" value="3-HYDROXYACYL-COA DEHYDROGENASE FAMILY PROTEIN"/>
    <property type="match status" value="1"/>
</dbReference>
<feature type="site" description="Important for catalytic activity" evidence="3">
    <location>
        <position position="136"/>
    </location>
</feature>
<protein>
    <submittedName>
        <fullName evidence="7">3-hydroxyacyl-CoA dehydrogenase</fullName>
    </submittedName>
</protein>
<dbReference type="InterPro" id="IPR008927">
    <property type="entry name" value="6-PGluconate_DH-like_C_sf"/>
</dbReference>
<proteinExistence type="inferred from homology"/>
<reference evidence="9" key="3">
    <citation type="submission" date="2016-06" db="EMBL/GenBank/DDBJ databases">
        <authorList>
            <person name="Toshchakov V.S."/>
        </authorList>
    </citation>
    <scope>NUCLEOTIDE SEQUENCE [LARGE SCALE GENOMIC DNA]</scope>
    <source>
        <strain>PM4 (JCM 30641</strain>
        <strain evidence="9">\VKM B-2940)</strain>
    </source>
</reference>
<reference evidence="7 10" key="1">
    <citation type="submission" date="2016-04" db="EMBL/GenBank/DDBJ databases">
        <authorList>
            <person name="Evans L.H."/>
            <person name="Alamgir A."/>
            <person name="Owens N."/>
            <person name="Weber N.D."/>
            <person name="Virtaneva K."/>
            <person name="Barbian K."/>
            <person name="Babar A."/>
            <person name="Rosenke K."/>
        </authorList>
    </citation>
    <scope>NUCLEOTIDE SEQUENCE [LARGE SCALE GENOMIC DNA]</scope>
    <source>
        <strain evidence="7">S5</strain>
        <strain evidence="10">S5(T) (JCM 30642 \VKM B-2941)</strain>
    </source>
</reference>
<organism evidence="7 10">
    <name type="scientific">Cuniculiplasma divulgatum</name>
    <dbReference type="NCBI Taxonomy" id="1673428"/>
    <lineage>
        <taxon>Archaea</taxon>
        <taxon>Methanobacteriati</taxon>
        <taxon>Thermoplasmatota</taxon>
        <taxon>Thermoplasmata</taxon>
        <taxon>Thermoplasmatales</taxon>
        <taxon>Cuniculiplasmataceae</taxon>
        <taxon>Cuniculiplasma</taxon>
    </lineage>
</organism>
<dbReference type="GeneID" id="41588130"/>
<feature type="binding site" evidence="4">
    <location>
        <position position="88"/>
    </location>
    <ligand>
        <name>NAD(+)</name>
        <dbReference type="ChEBI" id="CHEBI:57540"/>
    </ligand>
</feature>
<dbReference type="Proteomes" id="UP000195607">
    <property type="component" value="Chromosome I"/>
</dbReference>
<dbReference type="InterPro" id="IPR006176">
    <property type="entry name" value="3-OHacyl-CoA_DH_NAD-bd"/>
</dbReference>
<dbReference type="InterPro" id="IPR022694">
    <property type="entry name" value="3-OHacyl-CoA_DH"/>
</dbReference>
<evidence type="ECO:0000256" key="4">
    <source>
        <dbReference type="PIRSR" id="PIRSR000105-2"/>
    </source>
</evidence>
<evidence type="ECO:0000313" key="8">
    <source>
        <dbReference type="EMBL" id="SJK84700.1"/>
    </source>
</evidence>
<reference evidence="8" key="2">
    <citation type="submission" date="2016-06" db="EMBL/GenBank/DDBJ databases">
        <authorList>
            <person name="Olsen C.W."/>
            <person name="Carey S."/>
            <person name="Hinshaw L."/>
            <person name="Karasin A.I."/>
        </authorList>
    </citation>
    <scope>NUCLEOTIDE SEQUENCE [LARGE SCALE GENOMIC DNA]</scope>
    <source>
        <strain evidence="8">PM4</strain>
    </source>
</reference>
<dbReference type="Gene3D" id="3.40.50.720">
    <property type="entry name" value="NAD(P)-binding Rossmann-like Domain"/>
    <property type="match status" value="1"/>
</dbReference>
<evidence type="ECO:0000256" key="1">
    <source>
        <dbReference type="ARBA" id="ARBA00009463"/>
    </source>
</evidence>
<feature type="domain" description="3-hydroxyacyl-CoA dehydrogenase C-terminal" evidence="5">
    <location>
        <begin position="182"/>
        <end position="278"/>
    </location>
</feature>
<dbReference type="SUPFAM" id="SSF48179">
    <property type="entry name" value="6-phosphogluconate dehydrogenase C-terminal domain-like"/>
    <property type="match status" value="1"/>
</dbReference>
<dbReference type="EMBL" id="LT719092">
    <property type="protein sequence ID" value="SJK84700.1"/>
    <property type="molecule type" value="Genomic_DNA"/>
</dbReference>
<dbReference type="EMBL" id="LT671858">
    <property type="protein sequence ID" value="SIM57320.1"/>
    <property type="molecule type" value="Genomic_DNA"/>
</dbReference>
<dbReference type="STRING" id="1673428.CPM_0853"/>
<evidence type="ECO:0000256" key="3">
    <source>
        <dbReference type="PIRSR" id="PIRSR000105-1"/>
    </source>
</evidence>
<dbReference type="PROSITE" id="PS00067">
    <property type="entry name" value="3HCDH"/>
    <property type="match status" value="1"/>
</dbReference>
<comment type="similarity">
    <text evidence="1">Belongs to the 3-hydroxyacyl-CoA dehydrogenase family.</text>
</comment>
<feature type="binding site" evidence="4">
    <location>
        <position position="115"/>
    </location>
    <ligand>
        <name>NAD(+)</name>
        <dbReference type="ChEBI" id="CHEBI:57540"/>
    </ligand>
</feature>
<dbReference type="InterPro" id="IPR006108">
    <property type="entry name" value="3HC_DH_C"/>
</dbReference>
<evidence type="ECO:0000313" key="10">
    <source>
        <dbReference type="Proteomes" id="UP000195607"/>
    </source>
</evidence>
<dbReference type="RefSeq" id="WP_077076165.1">
    <property type="nucleotide sequence ID" value="NZ_LT671858.1"/>
</dbReference>
<dbReference type="KEGG" id="cdiv:CPM_0853"/>
<evidence type="ECO:0000313" key="9">
    <source>
        <dbReference type="Proteomes" id="UP000187822"/>
    </source>
</evidence>
<keyword evidence="4" id="KW-0520">NAD</keyword>
<evidence type="ECO:0000256" key="2">
    <source>
        <dbReference type="ARBA" id="ARBA00023002"/>
    </source>
</evidence>
<dbReference type="Pfam" id="PF00725">
    <property type="entry name" value="3HCDH"/>
    <property type="match status" value="1"/>
</dbReference>
<dbReference type="FunFam" id="3.40.50.720:FF:000009">
    <property type="entry name" value="Fatty oxidation complex, alpha subunit"/>
    <property type="match status" value="1"/>
</dbReference>
<dbReference type="GO" id="GO:0006631">
    <property type="term" value="P:fatty acid metabolic process"/>
    <property type="evidence" value="ECO:0007669"/>
    <property type="project" value="InterPro"/>
</dbReference>
<dbReference type="InterPro" id="IPR006180">
    <property type="entry name" value="3-OHacyl-CoA_DH_CS"/>
</dbReference>